<reference evidence="2 3" key="1">
    <citation type="journal article" date="2017" name="Genome Biol. Evol.">
        <title>Trajectories and Drivers of Genome Evolution in Surface-Associated Marine Phaeobacter.</title>
        <authorList>
            <person name="Freese H.M."/>
            <person name="Sikorski J."/>
            <person name="Bunk B."/>
            <person name="Scheuner C."/>
            <person name="Meier-Kolthoff J.P."/>
            <person name="Sproer C."/>
            <person name="Gram L."/>
            <person name="Overmann J."/>
        </authorList>
    </citation>
    <scope>NUCLEOTIDE SEQUENCE [LARGE SCALE GENOMIC DNA]</scope>
    <source>
        <strain evidence="2 3">P66</strain>
    </source>
</reference>
<dbReference type="RefSeq" id="WP_254695539.1">
    <property type="nucleotide sequence ID" value="NZ_CP010705.1"/>
</dbReference>
<keyword evidence="3" id="KW-1185">Reference proteome</keyword>
<organism evidence="2 3">
    <name type="scientific">Phaeobacter inhibens</name>
    <dbReference type="NCBI Taxonomy" id="221822"/>
    <lineage>
        <taxon>Bacteria</taxon>
        <taxon>Pseudomonadati</taxon>
        <taxon>Pseudomonadota</taxon>
        <taxon>Alphaproteobacteria</taxon>
        <taxon>Rhodobacterales</taxon>
        <taxon>Roseobacteraceae</taxon>
        <taxon>Phaeobacter</taxon>
    </lineage>
</organism>
<feature type="chain" id="PRO_5046372591" evidence="1">
    <location>
        <begin position="25"/>
        <end position="70"/>
    </location>
</feature>
<protein>
    <submittedName>
        <fullName evidence="2">Uncharacterized protein</fullName>
    </submittedName>
</protein>
<sequence length="70" mass="7759">MLKTLKTMSSLIGCLAVMSCVAPGDFCTVVKGPIEFEPETARAVVRTDRADAESIAVQNDYGRDRCDWRY</sequence>
<proteinExistence type="predicted"/>
<feature type="signal peptide" evidence="1">
    <location>
        <begin position="1"/>
        <end position="24"/>
    </location>
</feature>
<dbReference type="Proteomes" id="UP000236536">
    <property type="component" value="Chromosome"/>
</dbReference>
<evidence type="ECO:0000313" key="3">
    <source>
        <dbReference type="Proteomes" id="UP000236536"/>
    </source>
</evidence>
<dbReference type="EMBL" id="CP010705">
    <property type="protein sequence ID" value="AUQ95957.1"/>
    <property type="molecule type" value="Genomic_DNA"/>
</dbReference>
<dbReference type="PROSITE" id="PS51257">
    <property type="entry name" value="PROKAR_LIPOPROTEIN"/>
    <property type="match status" value="1"/>
</dbReference>
<name>A0ABM6RHL5_9RHOB</name>
<accession>A0ABM6RHL5</accession>
<reference evidence="2 3" key="2">
    <citation type="journal article" date="2017" name="Int. J. Syst. Evol. Microbiol.">
        <title>Adaptation of Surface-Associated Bacteria to the Open Ocean: A Genomically Distinct Subpopulation of Phaeobacter gallaeciensis Colonizes Pacific Mesozooplankton.</title>
        <authorList>
            <person name="Freese H.M."/>
            <person name="Methner A."/>
            <person name="Overmann J."/>
        </authorList>
    </citation>
    <scope>NUCLEOTIDE SEQUENCE [LARGE SCALE GENOMIC DNA]</scope>
    <source>
        <strain evidence="2 3">P66</strain>
    </source>
</reference>
<keyword evidence="1" id="KW-0732">Signal</keyword>
<evidence type="ECO:0000256" key="1">
    <source>
        <dbReference type="SAM" id="SignalP"/>
    </source>
</evidence>
<evidence type="ECO:0000313" key="2">
    <source>
        <dbReference type="EMBL" id="AUQ95957.1"/>
    </source>
</evidence>
<gene>
    <name evidence="2" type="ORF">PhaeoP66_03215</name>
</gene>